<keyword evidence="1" id="KW-0175">Coiled coil</keyword>
<evidence type="ECO:0000256" key="2">
    <source>
        <dbReference type="SAM" id="Phobius"/>
    </source>
</evidence>
<reference evidence="4 5" key="1">
    <citation type="submission" date="2024-04" db="EMBL/GenBank/DDBJ databases">
        <title>Flavobacterium sp. DGU11 16S ribosomal RNA gene Genome sequencing and assembly.</title>
        <authorList>
            <person name="Park S."/>
        </authorList>
    </citation>
    <scope>NUCLEOTIDE SEQUENCE [LARGE SCALE GENOMIC DNA]</scope>
    <source>
        <strain evidence="4 5">DGU11</strain>
    </source>
</reference>
<feature type="chain" id="PRO_5046434942" description="HTH luxR-type domain-containing protein" evidence="3">
    <location>
        <begin position="27"/>
        <end position="583"/>
    </location>
</feature>
<feature type="coiled-coil region" evidence="1">
    <location>
        <begin position="442"/>
        <end position="490"/>
    </location>
</feature>
<evidence type="ECO:0000256" key="1">
    <source>
        <dbReference type="SAM" id="Coils"/>
    </source>
</evidence>
<dbReference type="RefSeq" id="WP_341698242.1">
    <property type="nucleotide sequence ID" value="NZ_JBBYHR010000010.1"/>
</dbReference>
<comment type="caution">
    <text evidence="4">The sequence shown here is derived from an EMBL/GenBank/DDBJ whole genome shotgun (WGS) entry which is preliminary data.</text>
</comment>
<dbReference type="SUPFAM" id="SSF46894">
    <property type="entry name" value="C-terminal effector domain of the bipartite response regulators"/>
    <property type="match status" value="1"/>
</dbReference>
<keyword evidence="2" id="KW-0472">Membrane</keyword>
<dbReference type="InterPro" id="IPR016032">
    <property type="entry name" value="Sig_transdc_resp-reg_C-effctor"/>
</dbReference>
<feature type="signal peptide" evidence="3">
    <location>
        <begin position="1"/>
        <end position="26"/>
    </location>
</feature>
<gene>
    <name evidence="4" type="ORF">AAEO56_16855</name>
</gene>
<sequence length="583" mass="68091">MATCKQVFFFLLVTLITCGASCKLYASESWSAVAFDKMSNDERYRYVHSYPFWKIDDSTTLTLILRQMYETAEKKKDIHTVLAVEFYWCLCSGNPGIKLPDGKTAYMLLKDIKALAEQNGYDIEAAVADFYLDRNTDLKLTNEQKYIEAQKITERMQAIGFEKFRDYYIDNMMLNIAMYMWDMEDFEKAFRYLSIAERFINKTEEGAYTYTQVLSYLQSYWKMKKDYSKSLSYAYKIKNFHEHFTTTDPMRQWWNNFWKSFSNIEIADILIKEGKFAESEQYAGKGYELSQVPERLVNKIVSHQAELDALLVLTDVKLQLGKLKDAGILLERALQIKNMLEAKGKLEYFKPLKLYKLLAAYNERMGNANDALTYMHKAAALQDSLNKKNDAHKLALAQQRFDAEKYSQKIAMVERERQLEKMLRNAAVAILALVVIMGFAYFRNLKARKKRKEAELEATRLLLLQQTKHLREKSELADSLRSEIEKHLSQTEKSQYLLQLSNATILTDEDWTNFRTLFEKVYPDFIIEQKQLYPGITPAEIRLIVLEKLGLTAQEMANMLGVNKNTIHQTRLRLRKKMDNVTA</sequence>
<feature type="transmembrane region" description="Helical" evidence="2">
    <location>
        <begin position="422"/>
        <end position="442"/>
    </location>
</feature>
<protein>
    <recommendedName>
        <fullName evidence="6">HTH luxR-type domain-containing protein</fullName>
    </recommendedName>
</protein>
<evidence type="ECO:0000256" key="3">
    <source>
        <dbReference type="SAM" id="SignalP"/>
    </source>
</evidence>
<keyword evidence="3" id="KW-0732">Signal</keyword>
<evidence type="ECO:0000313" key="5">
    <source>
        <dbReference type="Proteomes" id="UP001464555"/>
    </source>
</evidence>
<keyword evidence="2" id="KW-0812">Transmembrane</keyword>
<proteinExistence type="predicted"/>
<evidence type="ECO:0000313" key="4">
    <source>
        <dbReference type="EMBL" id="MEL1245945.1"/>
    </source>
</evidence>
<dbReference type="Proteomes" id="UP001464555">
    <property type="component" value="Unassembled WGS sequence"/>
</dbReference>
<keyword evidence="5" id="KW-1185">Reference proteome</keyword>
<name>A0ABU9I0I7_9FLAO</name>
<dbReference type="InterPro" id="IPR011990">
    <property type="entry name" value="TPR-like_helical_dom_sf"/>
</dbReference>
<dbReference type="EMBL" id="JBBYHR010000010">
    <property type="protein sequence ID" value="MEL1245945.1"/>
    <property type="molecule type" value="Genomic_DNA"/>
</dbReference>
<keyword evidence="2" id="KW-1133">Transmembrane helix</keyword>
<organism evidence="4 5">
    <name type="scientific">Flavobacterium arundinis</name>
    <dbReference type="NCBI Taxonomy" id="3139143"/>
    <lineage>
        <taxon>Bacteria</taxon>
        <taxon>Pseudomonadati</taxon>
        <taxon>Bacteroidota</taxon>
        <taxon>Flavobacteriia</taxon>
        <taxon>Flavobacteriales</taxon>
        <taxon>Flavobacteriaceae</taxon>
        <taxon>Flavobacterium</taxon>
    </lineage>
</organism>
<evidence type="ECO:0008006" key="6">
    <source>
        <dbReference type="Google" id="ProtNLM"/>
    </source>
</evidence>
<accession>A0ABU9I0I7</accession>
<dbReference type="Gene3D" id="1.25.40.10">
    <property type="entry name" value="Tetratricopeptide repeat domain"/>
    <property type="match status" value="1"/>
</dbReference>